<dbReference type="RefSeq" id="WP_114468586.1">
    <property type="nucleotide sequence ID" value="NZ_QPJK01000004.1"/>
</dbReference>
<feature type="transmembrane region" description="Helical" evidence="2">
    <location>
        <begin position="12"/>
        <end position="33"/>
    </location>
</feature>
<dbReference type="InterPro" id="IPR012902">
    <property type="entry name" value="N_methyl_site"/>
</dbReference>
<protein>
    <submittedName>
        <fullName evidence="3">General secretion pathway protein G</fullName>
    </submittedName>
</protein>
<dbReference type="GO" id="GO:0015628">
    <property type="term" value="P:protein secretion by the type II secretion system"/>
    <property type="evidence" value="ECO:0007669"/>
    <property type="project" value="InterPro"/>
</dbReference>
<evidence type="ECO:0000256" key="1">
    <source>
        <dbReference type="ARBA" id="ARBA00022481"/>
    </source>
</evidence>
<dbReference type="InterPro" id="IPR000983">
    <property type="entry name" value="Bac_GSPG_pilin"/>
</dbReference>
<evidence type="ECO:0000313" key="4">
    <source>
        <dbReference type="Proteomes" id="UP000252884"/>
    </source>
</evidence>
<dbReference type="EMBL" id="QPJK01000004">
    <property type="protein sequence ID" value="RCW71341.1"/>
    <property type="molecule type" value="Genomic_DNA"/>
</dbReference>
<dbReference type="NCBIfam" id="TIGR02532">
    <property type="entry name" value="IV_pilin_GFxxxE"/>
    <property type="match status" value="1"/>
</dbReference>
<accession>A0A368XTN1</accession>
<dbReference type="Gene3D" id="3.30.700.10">
    <property type="entry name" value="Glycoprotein, Type 4 Pilin"/>
    <property type="match status" value="1"/>
</dbReference>
<keyword evidence="2" id="KW-0472">Membrane</keyword>
<comment type="caution">
    <text evidence="3">The sequence shown here is derived from an EMBL/GenBank/DDBJ whole genome shotgun (WGS) entry which is preliminary data.</text>
</comment>
<organism evidence="3 4">
    <name type="scientific">Pseudorhodoferax soli</name>
    <dbReference type="NCBI Taxonomy" id="545864"/>
    <lineage>
        <taxon>Bacteria</taxon>
        <taxon>Pseudomonadati</taxon>
        <taxon>Pseudomonadota</taxon>
        <taxon>Betaproteobacteria</taxon>
        <taxon>Burkholderiales</taxon>
        <taxon>Comamonadaceae</taxon>
    </lineage>
</organism>
<keyword evidence="1" id="KW-0488">Methylation</keyword>
<dbReference type="AlphaFoldDB" id="A0A368XTN1"/>
<keyword evidence="2" id="KW-1133">Transmembrane helix</keyword>
<dbReference type="GO" id="GO:0015627">
    <property type="term" value="C:type II protein secretion system complex"/>
    <property type="evidence" value="ECO:0007669"/>
    <property type="project" value="InterPro"/>
</dbReference>
<dbReference type="Proteomes" id="UP000252884">
    <property type="component" value="Unassembled WGS sequence"/>
</dbReference>
<dbReference type="PANTHER" id="PTHR30093">
    <property type="entry name" value="GENERAL SECRETION PATHWAY PROTEIN G"/>
    <property type="match status" value="1"/>
</dbReference>
<sequence>MVKRSIRGFTLVELLVVMAILATLLSIAAPRYFGAVEHARENALRQSLAVMRDSIDKFYADSGRYPEDLAELVRRRYLRALPVDPYTDSGESWIFVPPPAAADGRAAPGRVYDVRSGAQGKTRGGVDLSEL</sequence>
<dbReference type="Pfam" id="PF07963">
    <property type="entry name" value="N_methyl"/>
    <property type="match status" value="1"/>
</dbReference>
<name>A0A368XTN1_9BURK</name>
<dbReference type="PROSITE" id="PS00409">
    <property type="entry name" value="PROKAR_NTER_METHYL"/>
    <property type="match status" value="1"/>
</dbReference>
<evidence type="ECO:0000313" key="3">
    <source>
        <dbReference type="EMBL" id="RCW71341.1"/>
    </source>
</evidence>
<keyword evidence="2" id="KW-0812">Transmembrane</keyword>
<keyword evidence="4" id="KW-1185">Reference proteome</keyword>
<dbReference type="SUPFAM" id="SSF54523">
    <property type="entry name" value="Pili subunits"/>
    <property type="match status" value="1"/>
</dbReference>
<proteinExistence type="predicted"/>
<evidence type="ECO:0000256" key="2">
    <source>
        <dbReference type="SAM" id="Phobius"/>
    </source>
</evidence>
<dbReference type="PRINTS" id="PR00813">
    <property type="entry name" value="BCTERIALGSPG"/>
</dbReference>
<dbReference type="PANTHER" id="PTHR30093:SF47">
    <property type="entry name" value="TYPE IV PILUS NON-CORE MINOR PILIN PILE"/>
    <property type="match status" value="1"/>
</dbReference>
<gene>
    <name evidence="3" type="ORF">DES41_104160</name>
</gene>
<reference evidence="3 4" key="1">
    <citation type="submission" date="2018-07" db="EMBL/GenBank/DDBJ databases">
        <title>Genomic Encyclopedia of Type Strains, Phase IV (KMG-IV): sequencing the most valuable type-strain genomes for metagenomic binning, comparative biology and taxonomic classification.</title>
        <authorList>
            <person name="Goeker M."/>
        </authorList>
    </citation>
    <scope>NUCLEOTIDE SEQUENCE [LARGE SCALE GENOMIC DNA]</scope>
    <source>
        <strain evidence="3 4">DSM 21634</strain>
    </source>
</reference>
<dbReference type="InterPro" id="IPR045584">
    <property type="entry name" value="Pilin-like"/>
</dbReference>
<dbReference type="OrthoDB" id="9795612at2"/>